<reference evidence="1 2" key="1">
    <citation type="submission" date="2020-08" db="EMBL/GenBank/DDBJ databases">
        <title>Sequencing the genomes of 1000 actinobacteria strains.</title>
        <authorList>
            <person name="Klenk H.-P."/>
        </authorList>
    </citation>
    <scope>NUCLEOTIDE SEQUENCE [LARGE SCALE GENOMIC DNA]</scope>
    <source>
        <strain evidence="1 2">DSM 28967</strain>
    </source>
</reference>
<evidence type="ECO:0000313" key="1">
    <source>
        <dbReference type="EMBL" id="MBB5839792.1"/>
    </source>
</evidence>
<name>A0A7W9MXX4_9ACTN</name>
<evidence type="ECO:0000313" key="2">
    <source>
        <dbReference type="Proteomes" id="UP000549971"/>
    </source>
</evidence>
<protein>
    <submittedName>
        <fullName evidence="1">Uncharacterized protein</fullName>
    </submittedName>
</protein>
<accession>A0A7W9MXX4</accession>
<dbReference type="RefSeq" id="WP_184801697.1">
    <property type="nucleotide sequence ID" value="NZ_JACHMY010000001.1"/>
</dbReference>
<gene>
    <name evidence="1" type="ORF">HDA39_006526</name>
</gene>
<keyword evidence="2" id="KW-1185">Reference proteome</keyword>
<dbReference type="Proteomes" id="UP000549971">
    <property type="component" value="Unassembled WGS sequence"/>
</dbReference>
<comment type="caution">
    <text evidence="1">The sequence shown here is derived from an EMBL/GenBank/DDBJ whole genome shotgun (WGS) entry which is preliminary data.</text>
</comment>
<dbReference type="EMBL" id="JACHMY010000001">
    <property type="protein sequence ID" value="MBB5839792.1"/>
    <property type="molecule type" value="Genomic_DNA"/>
</dbReference>
<dbReference type="AlphaFoldDB" id="A0A7W9MXX4"/>
<sequence length="287" mass="32317">MHHANHFYGHAHIMAQYAGLPAGDPPSIWGYLQHGWNILDGFAYNTAFVPGMPKFVWSDTVRRRGWSMGLRNYSVIGSAWLYLLELHPELAAPAPDAAGTIFYPFHGWEGQNVLGDHAEIVASINEHETGPVTVCLYWNEFENEAIKQVYSAAGFRVITHGYRGLHWRKTDADFLLKQLKELRKHRRVASNRLSSAVLYGASVGLQPGVYGDPMLLENEHPSFGGQARIRRLWPELNQPYVPLDLARAFTDAELGVEHLAGPAEIRDLFRWTDPAILVRPRTAKVLS</sequence>
<proteinExistence type="predicted"/>
<organism evidence="1 2">
    <name type="scientific">Kribbella italica</name>
    <dbReference type="NCBI Taxonomy" id="1540520"/>
    <lineage>
        <taxon>Bacteria</taxon>
        <taxon>Bacillati</taxon>
        <taxon>Actinomycetota</taxon>
        <taxon>Actinomycetes</taxon>
        <taxon>Propionibacteriales</taxon>
        <taxon>Kribbellaceae</taxon>
        <taxon>Kribbella</taxon>
    </lineage>
</organism>